<dbReference type="PANTHER" id="PTHR11963:SF48">
    <property type="entry name" value="DIPEPTIDASE B, ISOFORM A"/>
    <property type="match status" value="1"/>
</dbReference>
<dbReference type="GO" id="GO:0005737">
    <property type="term" value="C:cytoplasm"/>
    <property type="evidence" value="ECO:0007669"/>
    <property type="project" value="InterPro"/>
</dbReference>
<protein>
    <submittedName>
        <fullName evidence="7">Peptidase M17</fullName>
    </submittedName>
</protein>
<dbReference type="Pfam" id="PF00883">
    <property type="entry name" value="Peptidase_M17"/>
    <property type="match status" value="1"/>
</dbReference>
<dbReference type="PROSITE" id="PS00631">
    <property type="entry name" value="CYTOSOL_AP"/>
    <property type="match status" value="1"/>
</dbReference>
<evidence type="ECO:0000313" key="8">
    <source>
        <dbReference type="Proteomes" id="UP000288361"/>
    </source>
</evidence>
<dbReference type="EMBL" id="PIQA01000012">
    <property type="protein sequence ID" value="RUO62376.1"/>
    <property type="molecule type" value="Genomic_DNA"/>
</dbReference>
<dbReference type="InterPro" id="IPR000819">
    <property type="entry name" value="Peptidase_M17_C"/>
</dbReference>
<evidence type="ECO:0000313" key="7">
    <source>
        <dbReference type="EMBL" id="RUO62376.1"/>
    </source>
</evidence>
<dbReference type="Proteomes" id="UP000288361">
    <property type="component" value="Unassembled WGS sequence"/>
</dbReference>
<dbReference type="GO" id="GO:0006508">
    <property type="term" value="P:proteolysis"/>
    <property type="evidence" value="ECO:0007669"/>
    <property type="project" value="UniProtKB-KW"/>
</dbReference>
<comment type="similarity">
    <text evidence="1">Belongs to the peptidase M17 family.</text>
</comment>
<keyword evidence="3" id="KW-0645">Protease</keyword>
<evidence type="ECO:0000259" key="6">
    <source>
        <dbReference type="PROSITE" id="PS00631"/>
    </source>
</evidence>
<name>A0A432YN52_9GAMM</name>
<dbReference type="RefSeq" id="WP_126752763.1">
    <property type="nucleotide sequence ID" value="NZ_JBHUMT010000016.1"/>
</dbReference>
<reference evidence="7 8" key="1">
    <citation type="journal article" date="2011" name="Front. Microbiol.">
        <title>Genomic signatures of strain selection and enhancement in Bacillus atrophaeus var. globigii, a historical biowarfare simulant.</title>
        <authorList>
            <person name="Gibbons H.S."/>
            <person name="Broomall S.M."/>
            <person name="McNew L.A."/>
            <person name="Daligault H."/>
            <person name="Chapman C."/>
            <person name="Bruce D."/>
            <person name="Karavis M."/>
            <person name="Krepps M."/>
            <person name="McGregor P.A."/>
            <person name="Hong C."/>
            <person name="Park K.H."/>
            <person name="Akmal A."/>
            <person name="Feldman A."/>
            <person name="Lin J.S."/>
            <person name="Chang W.E."/>
            <person name="Higgs B.W."/>
            <person name="Demirev P."/>
            <person name="Lindquist J."/>
            <person name="Liem A."/>
            <person name="Fochler E."/>
            <person name="Read T.D."/>
            <person name="Tapia R."/>
            <person name="Johnson S."/>
            <person name="Bishop-Lilly K.A."/>
            <person name="Detter C."/>
            <person name="Han C."/>
            <person name="Sozhamannan S."/>
            <person name="Rosenzweig C.N."/>
            <person name="Skowronski E.W."/>
        </authorList>
    </citation>
    <scope>NUCLEOTIDE SEQUENCE [LARGE SCALE GENOMIC DNA]</scope>
    <source>
        <strain evidence="7 8">TPS4-2</strain>
    </source>
</reference>
<evidence type="ECO:0000256" key="3">
    <source>
        <dbReference type="ARBA" id="ARBA00022670"/>
    </source>
</evidence>
<dbReference type="AlphaFoldDB" id="A0A432YN52"/>
<dbReference type="PRINTS" id="PR00481">
    <property type="entry name" value="LAMNOPPTDASE"/>
</dbReference>
<dbReference type="Gene3D" id="3.40.630.10">
    <property type="entry name" value="Zn peptidases"/>
    <property type="match status" value="1"/>
</dbReference>
<feature type="domain" description="Cytosol aminopeptidase" evidence="6">
    <location>
        <begin position="341"/>
        <end position="348"/>
    </location>
</feature>
<dbReference type="SUPFAM" id="SSF53187">
    <property type="entry name" value="Zn-dependent exopeptidases"/>
    <property type="match status" value="1"/>
</dbReference>
<evidence type="ECO:0000256" key="1">
    <source>
        <dbReference type="ARBA" id="ARBA00009528"/>
    </source>
</evidence>
<sequence length="514" mass="55213">MAFPKLDVVSSLADAYSKDGTDALIVIGHFDTIDDSALAEKIQQAKTTDQRVGSDVLLLQAEGVPGQRLVTAPTGPLNRDFDDVRQVFDAAHKAAKIAQDAGARHPVIALNNVDINDTRYQQAFLAAYLGVCQSLYQPLEAREAHGEEAIEPTENVTLVGELDADWAMSVEAGKRVARDLAGTEPERMAPPRFAEYCRQAFAHTPVKVSVIDDSQQLQHEYPLLAAVGRSSMAVERHRPCVIRLEYHGSQPERTVMFAGKGIVYDTGGADLKTGGHMAGMSRDKGGAAGVAGFMKTVAELQPEHLNVIAEIGAVRNSIGSDAFVADEIITGHSGKRVRIGNTDAEGRLIMADLLSHLREEAAQTDGEHELYTVATLTGHAALAKGPYSALVPNGHARRQKLPDALFEAGETYGDPTEISWSRREDFDFVKGRTLCDDLLSSNNGPSATTPRGHQFPMAFLVGVSGLDNHGIDSSRPLSYIHIDIAGSGVEGGDWQHGKPTAAPVTCLAGHYLKK</sequence>
<dbReference type="PANTHER" id="PTHR11963">
    <property type="entry name" value="LEUCINE AMINOPEPTIDASE-RELATED"/>
    <property type="match status" value="1"/>
</dbReference>
<dbReference type="GO" id="GO:0070006">
    <property type="term" value="F:metalloaminopeptidase activity"/>
    <property type="evidence" value="ECO:0007669"/>
    <property type="project" value="InterPro"/>
</dbReference>
<dbReference type="GO" id="GO:0030145">
    <property type="term" value="F:manganese ion binding"/>
    <property type="evidence" value="ECO:0007669"/>
    <property type="project" value="InterPro"/>
</dbReference>
<keyword evidence="4" id="KW-0378">Hydrolase</keyword>
<dbReference type="CDD" id="cd00433">
    <property type="entry name" value="Peptidase_M17"/>
    <property type="match status" value="1"/>
</dbReference>
<accession>A0A432YN52</accession>
<comment type="caution">
    <text evidence="7">The sequence shown here is derived from an EMBL/GenBank/DDBJ whole genome shotgun (WGS) entry which is preliminary data.</text>
</comment>
<evidence type="ECO:0000256" key="2">
    <source>
        <dbReference type="ARBA" id="ARBA00022438"/>
    </source>
</evidence>
<evidence type="ECO:0000256" key="5">
    <source>
        <dbReference type="ARBA" id="ARBA00023211"/>
    </source>
</evidence>
<keyword evidence="2" id="KW-0031">Aminopeptidase</keyword>
<dbReference type="InterPro" id="IPR011356">
    <property type="entry name" value="Leucine_aapep/pepB"/>
</dbReference>
<evidence type="ECO:0000256" key="4">
    <source>
        <dbReference type="ARBA" id="ARBA00022801"/>
    </source>
</evidence>
<proteinExistence type="inferred from homology"/>
<gene>
    <name evidence="7" type="ORF">CWI73_10685</name>
</gene>
<organism evidence="7 8">
    <name type="scientific">Idiomarina piscisalsi</name>
    <dbReference type="NCBI Taxonomy" id="1096243"/>
    <lineage>
        <taxon>Bacteria</taxon>
        <taxon>Pseudomonadati</taxon>
        <taxon>Pseudomonadota</taxon>
        <taxon>Gammaproteobacteria</taxon>
        <taxon>Alteromonadales</taxon>
        <taxon>Idiomarinaceae</taxon>
        <taxon>Idiomarina</taxon>
    </lineage>
</organism>
<keyword evidence="5" id="KW-0464">Manganese</keyword>